<feature type="compositionally biased region" description="Basic residues" evidence="1">
    <location>
        <begin position="206"/>
        <end position="216"/>
    </location>
</feature>
<gene>
    <name evidence="2" type="primary">LOC125553374</name>
</gene>
<reference evidence="2" key="3">
    <citation type="submission" date="2022-06" db="UniProtKB">
        <authorList>
            <consortium name="EnsemblPlants"/>
        </authorList>
    </citation>
    <scope>IDENTIFICATION</scope>
</reference>
<reference evidence="2" key="2">
    <citation type="submission" date="2018-03" db="EMBL/GenBank/DDBJ databases">
        <title>The Triticum urartu genome reveals the dynamic nature of wheat genome evolution.</title>
        <authorList>
            <person name="Ling H."/>
            <person name="Ma B."/>
            <person name="Shi X."/>
            <person name="Liu H."/>
            <person name="Dong L."/>
            <person name="Sun H."/>
            <person name="Cao Y."/>
            <person name="Gao Q."/>
            <person name="Zheng S."/>
            <person name="Li Y."/>
            <person name="Yu Y."/>
            <person name="Du H."/>
            <person name="Qi M."/>
            <person name="Li Y."/>
            <person name="Yu H."/>
            <person name="Cui Y."/>
            <person name="Wang N."/>
            <person name="Chen C."/>
            <person name="Wu H."/>
            <person name="Zhao Y."/>
            <person name="Zhang J."/>
            <person name="Li Y."/>
            <person name="Zhou W."/>
            <person name="Zhang B."/>
            <person name="Hu W."/>
            <person name="Eijk M."/>
            <person name="Tang J."/>
            <person name="Witsenboer H."/>
            <person name="Zhao S."/>
            <person name="Li Z."/>
            <person name="Zhang A."/>
            <person name="Wang D."/>
            <person name="Liang C."/>
        </authorList>
    </citation>
    <scope>NUCLEOTIDE SEQUENCE [LARGE SCALE GENOMIC DNA]</scope>
    <source>
        <strain evidence="2">cv. G1812</strain>
    </source>
</reference>
<feature type="region of interest" description="Disordered" evidence="1">
    <location>
        <begin position="39"/>
        <end position="80"/>
    </location>
</feature>
<dbReference type="EnsemblPlants" id="TuG1812G0400000182.01.T01">
    <property type="protein sequence ID" value="TuG1812G0400000182.01.T01"/>
    <property type="gene ID" value="TuG1812G0400000182.01"/>
</dbReference>
<dbReference type="Gramene" id="TuG1812G0400000182.01.T01">
    <property type="protein sequence ID" value="TuG1812G0400000182.01.T01"/>
    <property type="gene ID" value="TuG1812G0400000182.01"/>
</dbReference>
<organism evidence="2 3">
    <name type="scientific">Triticum urartu</name>
    <name type="common">Red wild einkorn</name>
    <name type="synonym">Crithodium urartu</name>
    <dbReference type="NCBI Taxonomy" id="4572"/>
    <lineage>
        <taxon>Eukaryota</taxon>
        <taxon>Viridiplantae</taxon>
        <taxon>Streptophyta</taxon>
        <taxon>Embryophyta</taxon>
        <taxon>Tracheophyta</taxon>
        <taxon>Spermatophyta</taxon>
        <taxon>Magnoliopsida</taxon>
        <taxon>Liliopsida</taxon>
        <taxon>Poales</taxon>
        <taxon>Poaceae</taxon>
        <taxon>BOP clade</taxon>
        <taxon>Pooideae</taxon>
        <taxon>Triticodae</taxon>
        <taxon>Triticeae</taxon>
        <taxon>Triticinae</taxon>
        <taxon>Triticum</taxon>
    </lineage>
</organism>
<protein>
    <submittedName>
        <fullName evidence="2">Uncharacterized protein</fullName>
    </submittedName>
</protein>
<name>A0A8R7U2P1_TRIUA</name>
<feature type="region of interest" description="Disordered" evidence="1">
    <location>
        <begin position="182"/>
        <end position="238"/>
    </location>
</feature>
<reference evidence="3" key="1">
    <citation type="journal article" date="2013" name="Nature">
        <title>Draft genome of the wheat A-genome progenitor Triticum urartu.</title>
        <authorList>
            <person name="Ling H.Q."/>
            <person name="Zhao S."/>
            <person name="Liu D."/>
            <person name="Wang J."/>
            <person name="Sun H."/>
            <person name="Zhang C."/>
            <person name="Fan H."/>
            <person name="Li D."/>
            <person name="Dong L."/>
            <person name="Tao Y."/>
            <person name="Gao C."/>
            <person name="Wu H."/>
            <person name="Li Y."/>
            <person name="Cui Y."/>
            <person name="Guo X."/>
            <person name="Zheng S."/>
            <person name="Wang B."/>
            <person name="Yu K."/>
            <person name="Liang Q."/>
            <person name="Yang W."/>
            <person name="Lou X."/>
            <person name="Chen J."/>
            <person name="Feng M."/>
            <person name="Jian J."/>
            <person name="Zhang X."/>
            <person name="Luo G."/>
            <person name="Jiang Y."/>
            <person name="Liu J."/>
            <person name="Wang Z."/>
            <person name="Sha Y."/>
            <person name="Zhang B."/>
            <person name="Wu H."/>
            <person name="Tang D."/>
            <person name="Shen Q."/>
            <person name="Xue P."/>
            <person name="Zou S."/>
            <person name="Wang X."/>
            <person name="Liu X."/>
            <person name="Wang F."/>
            <person name="Yang Y."/>
            <person name="An X."/>
            <person name="Dong Z."/>
            <person name="Zhang K."/>
            <person name="Zhang X."/>
            <person name="Luo M.C."/>
            <person name="Dvorak J."/>
            <person name="Tong Y."/>
            <person name="Wang J."/>
            <person name="Yang H."/>
            <person name="Li Z."/>
            <person name="Wang D."/>
            <person name="Zhang A."/>
            <person name="Wang J."/>
        </authorList>
    </citation>
    <scope>NUCLEOTIDE SEQUENCE</scope>
    <source>
        <strain evidence="3">cv. G1812</strain>
    </source>
</reference>
<dbReference type="Proteomes" id="UP000015106">
    <property type="component" value="Chromosome 4"/>
</dbReference>
<evidence type="ECO:0000256" key="1">
    <source>
        <dbReference type="SAM" id="MobiDB-lite"/>
    </source>
</evidence>
<keyword evidence="3" id="KW-1185">Reference proteome</keyword>
<proteinExistence type="predicted"/>
<evidence type="ECO:0000313" key="2">
    <source>
        <dbReference type="EnsemblPlants" id="TuG1812G0400000182.01.T01"/>
    </source>
</evidence>
<dbReference type="AlphaFoldDB" id="A0A8R7U2P1"/>
<evidence type="ECO:0000313" key="3">
    <source>
        <dbReference type="Proteomes" id="UP000015106"/>
    </source>
</evidence>
<sequence length="355" mass="38543">MNFHSLSRFRYFAPPGTCCPIDHSSHLVAVAPRSGIPAAGGSGAEVAPHVHRDPDEHQRRHGHVQQQPAVGGRGPPPPRHVHHPLRLLVRLRHLPVLLHLPSRLPLHPPLLLLLGRHGLLLRLLGLLPHPLPRRLREGGQLGPRGGSGSVVPLRGLRLRHGWRGPYRRGNVRWLPGQRGPAVSEGILGRDDGGRRRGGRPGGLGERRRRLLGRRRVGPPGLGLGGRRRGRRHRHHRGHRRGLLLRGRRVLLGERDGERLVLELGADAVDVAVGGELQVLLEAAPPAALHRPLAARAQVAVVVHQHPDLLPLEPWDDDLDEAGVGGVAPLDDGGVLLVGAVDGPVHGCCRHLLLDL</sequence>
<accession>A0A8R7U2P1</accession>
<feature type="compositionally biased region" description="Basic and acidic residues" evidence="1">
    <location>
        <begin position="48"/>
        <end position="58"/>
    </location>
</feature>
<feature type="compositionally biased region" description="Basic residues" evidence="1">
    <location>
        <begin position="225"/>
        <end position="238"/>
    </location>
</feature>